<dbReference type="GO" id="GO:0022857">
    <property type="term" value="F:transmembrane transporter activity"/>
    <property type="evidence" value="ECO:0007669"/>
    <property type="project" value="InterPro"/>
</dbReference>
<evidence type="ECO:0000256" key="4">
    <source>
        <dbReference type="SAM" id="Phobius"/>
    </source>
</evidence>
<evidence type="ECO:0000256" key="1">
    <source>
        <dbReference type="ARBA" id="ARBA00004141"/>
    </source>
</evidence>
<dbReference type="InterPro" id="IPR011701">
    <property type="entry name" value="MFS"/>
</dbReference>
<feature type="transmembrane region" description="Helical" evidence="4">
    <location>
        <begin position="426"/>
        <end position="448"/>
    </location>
</feature>
<dbReference type="SUPFAM" id="SSF103473">
    <property type="entry name" value="MFS general substrate transporter"/>
    <property type="match status" value="1"/>
</dbReference>
<feature type="transmembrane region" description="Helical" evidence="4">
    <location>
        <begin position="350"/>
        <end position="372"/>
    </location>
</feature>
<feature type="region of interest" description="Disordered" evidence="3">
    <location>
        <begin position="1"/>
        <end position="27"/>
    </location>
</feature>
<evidence type="ECO:0000259" key="5">
    <source>
        <dbReference type="PROSITE" id="PS50850"/>
    </source>
</evidence>
<dbReference type="PANTHER" id="PTHR11360:SF305">
    <property type="entry name" value="MAJOR FACILITATOR SUPERFAMILY (MFS) PROFILE DOMAIN-CONTAINING PROTEIN"/>
    <property type="match status" value="1"/>
</dbReference>
<dbReference type="GO" id="GO:0016020">
    <property type="term" value="C:membrane"/>
    <property type="evidence" value="ECO:0007669"/>
    <property type="project" value="UniProtKB-SubCell"/>
</dbReference>
<sequence length="456" mass="47135">MASTSTTTAIELATSSSPSHAWNSRHTNLHDNKAQPATTITVIDHVLEASREADSTAPEGGYGWVIVGSGFVLLWWSLGTTYAWGVMQTALVADGLANPAVLSFVGSLQAALISALAIVNSLVVRKTGVRAAAILGAACMGGSEILSSFTLNNVGALFFTSGVLMGLGVSLCFAVISTVPSQYFSSKRGLANGFMFAGSGFGGAAISFALDSLIEKLGIAWAYRILGLMTLSTGLPAAWLMKERIPVARRAFIEWKLFKSPTFVLIFIGSAIGTFPLFVPPFFIPLYTRSLGFSANVGAGLVAGFSLSSAAGRILSGFASDKVGSINTVLASLVLTAVTMLAIWPTSTALGPLIVFVVINGAANGAFFSTMPTAISKVFGSARVAVAMSMVVTGWVGGYLMGAPIAGYILESFGGADGGLHAYRPAMFYAGALALASGVFILGARFCIDRSPLAVV</sequence>
<comment type="subcellular location">
    <subcellularLocation>
        <location evidence="1">Membrane</location>
        <topology evidence="1">Multi-pass membrane protein</topology>
    </subcellularLocation>
</comment>
<feature type="transmembrane region" description="Helical" evidence="4">
    <location>
        <begin position="96"/>
        <end position="119"/>
    </location>
</feature>
<evidence type="ECO:0000256" key="3">
    <source>
        <dbReference type="SAM" id="MobiDB-lite"/>
    </source>
</evidence>
<keyword evidence="4" id="KW-0472">Membrane</keyword>
<protein>
    <submittedName>
        <fullName evidence="6">MFS general substrate transporter</fullName>
    </submittedName>
</protein>
<evidence type="ECO:0000256" key="2">
    <source>
        <dbReference type="ARBA" id="ARBA00006727"/>
    </source>
</evidence>
<keyword evidence="4" id="KW-1133">Transmembrane helix</keyword>
<dbReference type="Proteomes" id="UP000240760">
    <property type="component" value="Unassembled WGS sequence"/>
</dbReference>
<gene>
    <name evidence="6" type="ORF">M440DRAFT_1402553</name>
</gene>
<keyword evidence="4" id="KW-0812">Transmembrane</keyword>
<feature type="transmembrane region" description="Helical" evidence="4">
    <location>
        <begin position="131"/>
        <end position="151"/>
    </location>
</feature>
<dbReference type="Pfam" id="PF07690">
    <property type="entry name" value="MFS_1"/>
    <property type="match status" value="1"/>
</dbReference>
<dbReference type="EMBL" id="KZ679134">
    <property type="protein sequence ID" value="PTB74984.1"/>
    <property type="molecule type" value="Genomic_DNA"/>
</dbReference>
<feature type="transmembrane region" description="Helical" evidence="4">
    <location>
        <begin position="221"/>
        <end position="241"/>
    </location>
</feature>
<dbReference type="PANTHER" id="PTHR11360">
    <property type="entry name" value="MONOCARBOXYLATE TRANSPORTER"/>
    <property type="match status" value="1"/>
</dbReference>
<feature type="compositionally biased region" description="Polar residues" evidence="3">
    <location>
        <begin position="1"/>
        <end position="26"/>
    </location>
</feature>
<proteinExistence type="inferred from homology"/>
<feature type="transmembrane region" description="Helical" evidence="4">
    <location>
        <begin position="189"/>
        <end position="209"/>
    </location>
</feature>
<dbReference type="AlphaFoldDB" id="A0A2T4C0I2"/>
<feature type="transmembrane region" description="Helical" evidence="4">
    <location>
        <begin position="290"/>
        <end position="311"/>
    </location>
</feature>
<dbReference type="InterPro" id="IPR050327">
    <property type="entry name" value="Proton-linked_MCT"/>
</dbReference>
<comment type="similarity">
    <text evidence="2">Belongs to the major facilitator superfamily. Monocarboxylate porter (TC 2.A.1.13) family.</text>
</comment>
<dbReference type="PROSITE" id="PS50850">
    <property type="entry name" value="MFS"/>
    <property type="match status" value="1"/>
</dbReference>
<keyword evidence="7" id="KW-1185">Reference proteome</keyword>
<dbReference type="InterPro" id="IPR020846">
    <property type="entry name" value="MFS_dom"/>
</dbReference>
<organism evidence="6 7">
    <name type="scientific">Trichoderma longibrachiatum ATCC 18648</name>
    <dbReference type="NCBI Taxonomy" id="983965"/>
    <lineage>
        <taxon>Eukaryota</taxon>
        <taxon>Fungi</taxon>
        <taxon>Dikarya</taxon>
        <taxon>Ascomycota</taxon>
        <taxon>Pezizomycotina</taxon>
        <taxon>Sordariomycetes</taxon>
        <taxon>Hypocreomycetidae</taxon>
        <taxon>Hypocreales</taxon>
        <taxon>Hypocreaceae</taxon>
        <taxon>Trichoderma</taxon>
    </lineage>
</organism>
<dbReference type="OrthoDB" id="6499973at2759"/>
<evidence type="ECO:0000313" key="6">
    <source>
        <dbReference type="EMBL" id="PTB74984.1"/>
    </source>
</evidence>
<dbReference type="InterPro" id="IPR036259">
    <property type="entry name" value="MFS_trans_sf"/>
</dbReference>
<feature type="transmembrane region" description="Helical" evidence="4">
    <location>
        <begin position="262"/>
        <end position="284"/>
    </location>
</feature>
<reference evidence="6 7" key="1">
    <citation type="submission" date="2016-07" db="EMBL/GenBank/DDBJ databases">
        <title>Multiple horizontal gene transfer events from other fungi enriched the ability of initially mycotrophic Trichoderma (Ascomycota) to feed on dead plant biomass.</title>
        <authorList>
            <consortium name="DOE Joint Genome Institute"/>
            <person name="Aerts A."/>
            <person name="Atanasova L."/>
            <person name="Chenthamara K."/>
            <person name="Zhang J."/>
            <person name="Grujic M."/>
            <person name="Henrissat B."/>
            <person name="Kuo A."/>
            <person name="Salamov A."/>
            <person name="Lipzen A."/>
            <person name="Labutti K."/>
            <person name="Barry K."/>
            <person name="Miao Y."/>
            <person name="Rahimi M.J."/>
            <person name="Shen Q."/>
            <person name="Grigoriev I.V."/>
            <person name="Kubicek C.P."/>
            <person name="Druzhinina I.S."/>
        </authorList>
    </citation>
    <scope>NUCLEOTIDE SEQUENCE [LARGE SCALE GENOMIC DNA]</scope>
    <source>
        <strain evidence="6 7">ATCC 18648</strain>
    </source>
</reference>
<dbReference type="Gene3D" id="1.20.1250.20">
    <property type="entry name" value="MFS general substrate transporter like domains"/>
    <property type="match status" value="2"/>
</dbReference>
<feature type="transmembrane region" description="Helical" evidence="4">
    <location>
        <begin position="384"/>
        <end position="406"/>
    </location>
</feature>
<feature type="transmembrane region" description="Helical" evidence="4">
    <location>
        <begin position="157"/>
        <end position="177"/>
    </location>
</feature>
<name>A0A2T4C0I2_TRILO</name>
<feature type="transmembrane region" description="Helical" evidence="4">
    <location>
        <begin position="323"/>
        <end position="344"/>
    </location>
</feature>
<feature type="domain" description="Major facilitator superfamily (MFS) profile" evidence="5">
    <location>
        <begin position="262"/>
        <end position="456"/>
    </location>
</feature>
<feature type="transmembrane region" description="Helical" evidence="4">
    <location>
        <begin position="61"/>
        <end position="84"/>
    </location>
</feature>
<accession>A0A2T4C0I2</accession>
<evidence type="ECO:0000313" key="7">
    <source>
        <dbReference type="Proteomes" id="UP000240760"/>
    </source>
</evidence>